<keyword evidence="2" id="KW-1185">Reference proteome</keyword>
<protein>
    <recommendedName>
        <fullName evidence="3">Glucosamine-phosphate N-acetyltransferase</fullName>
    </recommendedName>
</protein>
<evidence type="ECO:0000313" key="2">
    <source>
        <dbReference type="Proteomes" id="UP000762676"/>
    </source>
</evidence>
<reference evidence="1 2" key="1">
    <citation type="journal article" date="2021" name="Elife">
        <title>Chloroplast acquisition without the gene transfer in kleptoplastic sea slugs, Plakobranchus ocellatus.</title>
        <authorList>
            <person name="Maeda T."/>
            <person name="Takahashi S."/>
            <person name="Yoshida T."/>
            <person name="Shimamura S."/>
            <person name="Takaki Y."/>
            <person name="Nagai Y."/>
            <person name="Toyoda A."/>
            <person name="Suzuki Y."/>
            <person name="Arimoto A."/>
            <person name="Ishii H."/>
            <person name="Satoh N."/>
            <person name="Nishiyama T."/>
            <person name="Hasebe M."/>
            <person name="Maruyama T."/>
            <person name="Minagawa J."/>
            <person name="Obokata J."/>
            <person name="Shigenobu S."/>
        </authorList>
    </citation>
    <scope>NUCLEOTIDE SEQUENCE [LARGE SCALE GENOMIC DNA]</scope>
</reference>
<comment type="caution">
    <text evidence="1">The sequence shown here is derived from an EMBL/GenBank/DDBJ whole genome shotgun (WGS) entry which is preliminary data.</text>
</comment>
<dbReference type="GO" id="GO:0016747">
    <property type="term" value="F:acyltransferase activity, transferring groups other than amino-acyl groups"/>
    <property type="evidence" value="ECO:0007669"/>
    <property type="project" value="InterPro"/>
</dbReference>
<dbReference type="SUPFAM" id="SSF55729">
    <property type="entry name" value="Acyl-CoA N-acyltransferases (Nat)"/>
    <property type="match status" value="1"/>
</dbReference>
<organism evidence="1 2">
    <name type="scientific">Elysia marginata</name>
    <dbReference type="NCBI Taxonomy" id="1093978"/>
    <lineage>
        <taxon>Eukaryota</taxon>
        <taxon>Metazoa</taxon>
        <taxon>Spiralia</taxon>
        <taxon>Lophotrochozoa</taxon>
        <taxon>Mollusca</taxon>
        <taxon>Gastropoda</taxon>
        <taxon>Heterobranchia</taxon>
        <taxon>Euthyneura</taxon>
        <taxon>Panpulmonata</taxon>
        <taxon>Sacoglossa</taxon>
        <taxon>Placobranchoidea</taxon>
        <taxon>Plakobranchidae</taxon>
        <taxon>Elysia</taxon>
    </lineage>
</organism>
<sequence>MRVNCWHPSDQHITLVAAVTGTTRTSEAKFRLTNDTIELENIETAPQKQGIGTFLPHIACVYCLSKNINTYIVKNATFDAQLFYEKLGCEAITQEDRYLQIDMKASVAEVLKQTRPRVRHIAIRPEQQALDMTITKPLSKSEPLLHQ</sequence>
<dbReference type="AlphaFoldDB" id="A0AAV4F342"/>
<dbReference type="Gene3D" id="3.40.630.30">
    <property type="match status" value="1"/>
</dbReference>
<name>A0AAV4F342_9GAST</name>
<dbReference type="InterPro" id="IPR016181">
    <property type="entry name" value="Acyl_CoA_acyltransferase"/>
</dbReference>
<evidence type="ECO:0008006" key="3">
    <source>
        <dbReference type="Google" id="ProtNLM"/>
    </source>
</evidence>
<proteinExistence type="predicted"/>
<evidence type="ECO:0000313" key="1">
    <source>
        <dbReference type="EMBL" id="GFR67652.1"/>
    </source>
</evidence>
<dbReference type="Proteomes" id="UP000762676">
    <property type="component" value="Unassembled WGS sequence"/>
</dbReference>
<dbReference type="EMBL" id="BMAT01000527">
    <property type="protein sequence ID" value="GFR67652.1"/>
    <property type="molecule type" value="Genomic_DNA"/>
</dbReference>
<gene>
    <name evidence="1" type="ORF">ElyMa_000256000</name>
</gene>
<accession>A0AAV4F342</accession>